<organism evidence="1">
    <name type="scientific">Billgrantia gudaonensis</name>
    <dbReference type="NCBI Taxonomy" id="376427"/>
    <lineage>
        <taxon>Bacteria</taxon>
        <taxon>Pseudomonadati</taxon>
        <taxon>Pseudomonadota</taxon>
        <taxon>Gammaproteobacteria</taxon>
        <taxon>Oceanospirillales</taxon>
        <taxon>Halomonadaceae</taxon>
        <taxon>Billgrantia</taxon>
    </lineage>
</organism>
<dbReference type="AlphaFoldDB" id="A0A432JK85"/>
<proteinExistence type="predicted"/>
<gene>
    <name evidence="1" type="ORF">DSL92_01745</name>
</gene>
<dbReference type="EMBL" id="RXHI01000004">
    <property type="protein sequence ID" value="RUA23019.1"/>
    <property type="molecule type" value="Genomic_DNA"/>
</dbReference>
<name>A0A432JK85_9GAMM</name>
<protein>
    <submittedName>
        <fullName evidence="1">Uncharacterized protein</fullName>
    </submittedName>
</protein>
<sequence length="163" mass="18082">MIAPRQPVEFIDLIVTAAGWGSRTSHADRLQRPDDLWRSLLTALFHRQRRRTDRCCRPCVRASRLVSIVWWTTPLSDLEAIQPVAGNSKPHQSGASINAESSLVVDLVRLVDIPGDADAPAARILAADGWCRGGGHTRAVGLSDYRWRHSPMRLSPYFAAESC</sequence>
<accession>A0A432JK85</accession>
<comment type="caution">
    <text evidence="1">The sequence shown here is derived from an EMBL/GenBank/DDBJ whole genome shotgun (WGS) entry which is preliminary data.</text>
</comment>
<reference evidence="1" key="1">
    <citation type="submission" date="2018-12" db="EMBL/GenBank/DDBJ databases">
        <authorList>
            <person name="Jadhav K."/>
            <person name="Kushwaha B."/>
            <person name="Jadhav I."/>
        </authorList>
    </citation>
    <scope>NUCLEOTIDE SEQUENCE [LARGE SCALE GENOMIC DNA]</scope>
    <source>
        <strain evidence="1">SBS 10</strain>
    </source>
</reference>
<evidence type="ECO:0000313" key="1">
    <source>
        <dbReference type="EMBL" id="RUA23019.1"/>
    </source>
</evidence>